<dbReference type="EMBL" id="LAZR01045273">
    <property type="protein sequence ID" value="KKK99277.1"/>
    <property type="molecule type" value="Genomic_DNA"/>
</dbReference>
<sequence length="66" mass="7614">MEKIKFIKDLIEDWRTSAKQCRSADREAEADIYDECAAMMAARFPVSSARCEVCKEREGKKYHIPG</sequence>
<gene>
    <name evidence="1" type="ORF">LCGC14_2634380</name>
</gene>
<name>A0A0F8ZZ75_9ZZZZ</name>
<dbReference type="AlphaFoldDB" id="A0A0F8ZZ75"/>
<reference evidence="1" key="1">
    <citation type="journal article" date="2015" name="Nature">
        <title>Complex archaea that bridge the gap between prokaryotes and eukaryotes.</title>
        <authorList>
            <person name="Spang A."/>
            <person name="Saw J.H."/>
            <person name="Jorgensen S.L."/>
            <person name="Zaremba-Niedzwiedzka K."/>
            <person name="Martijn J."/>
            <person name="Lind A.E."/>
            <person name="van Eijk R."/>
            <person name="Schleper C."/>
            <person name="Guy L."/>
            <person name="Ettema T.J."/>
        </authorList>
    </citation>
    <scope>NUCLEOTIDE SEQUENCE</scope>
</reference>
<proteinExistence type="predicted"/>
<evidence type="ECO:0000313" key="1">
    <source>
        <dbReference type="EMBL" id="KKK99277.1"/>
    </source>
</evidence>
<organism evidence="1">
    <name type="scientific">marine sediment metagenome</name>
    <dbReference type="NCBI Taxonomy" id="412755"/>
    <lineage>
        <taxon>unclassified sequences</taxon>
        <taxon>metagenomes</taxon>
        <taxon>ecological metagenomes</taxon>
    </lineage>
</organism>
<comment type="caution">
    <text evidence="1">The sequence shown here is derived from an EMBL/GenBank/DDBJ whole genome shotgun (WGS) entry which is preliminary data.</text>
</comment>
<protein>
    <submittedName>
        <fullName evidence="1">Uncharacterized protein</fullName>
    </submittedName>
</protein>
<accession>A0A0F8ZZ75</accession>
<feature type="non-terminal residue" evidence="1">
    <location>
        <position position="66"/>
    </location>
</feature>